<evidence type="ECO:0000313" key="12">
    <source>
        <dbReference type="Proteomes" id="UP000887565"/>
    </source>
</evidence>
<dbReference type="SUPFAM" id="SSF158573">
    <property type="entry name" value="GINS helical bundle-like"/>
    <property type="match status" value="1"/>
</dbReference>
<comment type="subunit">
    <text evidence="9">Component of the GINS complex.</text>
</comment>
<protein>
    <recommendedName>
        <fullName evidence="4 9">DNA replication complex GINS protein PSF1</fullName>
    </recommendedName>
</protein>
<dbReference type="InterPro" id="IPR036224">
    <property type="entry name" value="GINS_bundle-like_dom_sf"/>
</dbReference>
<evidence type="ECO:0000256" key="1">
    <source>
        <dbReference type="ARBA" id="ARBA00004123"/>
    </source>
</evidence>
<evidence type="ECO:0000256" key="5">
    <source>
        <dbReference type="ARBA" id="ARBA00022454"/>
    </source>
</evidence>
<organism evidence="12 13">
    <name type="scientific">Romanomermis culicivorax</name>
    <name type="common">Nematode worm</name>
    <dbReference type="NCBI Taxonomy" id="13658"/>
    <lineage>
        <taxon>Eukaryota</taxon>
        <taxon>Metazoa</taxon>
        <taxon>Ecdysozoa</taxon>
        <taxon>Nematoda</taxon>
        <taxon>Enoplea</taxon>
        <taxon>Dorylaimia</taxon>
        <taxon>Mermithida</taxon>
        <taxon>Mermithoidea</taxon>
        <taxon>Mermithidae</taxon>
        <taxon>Romanomermis</taxon>
    </lineage>
</organism>
<feature type="domain" description="GINS subunit" evidence="10">
    <location>
        <begin position="47"/>
        <end position="130"/>
    </location>
</feature>
<evidence type="ECO:0000259" key="10">
    <source>
        <dbReference type="Pfam" id="PF05916"/>
    </source>
</evidence>
<evidence type="ECO:0000256" key="2">
    <source>
        <dbReference type="ARBA" id="ARBA00004286"/>
    </source>
</evidence>
<dbReference type="InterPro" id="IPR005339">
    <property type="entry name" value="GINS_Psf1"/>
</dbReference>
<dbReference type="Pfam" id="PF05916">
    <property type="entry name" value="Sld5"/>
    <property type="match status" value="1"/>
</dbReference>
<dbReference type="OMA" id="MFCEKAT"/>
<dbReference type="Pfam" id="PF24997">
    <property type="entry name" value="PSF1_C"/>
    <property type="match status" value="1"/>
</dbReference>
<keyword evidence="12" id="KW-1185">Reference proteome</keyword>
<keyword evidence="5" id="KW-0158">Chromosome</keyword>
<dbReference type="AlphaFoldDB" id="A0A915L2R8"/>
<dbReference type="CDD" id="cd21696">
    <property type="entry name" value="GINS_B_Psf1"/>
    <property type="match status" value="1"/>
</dbReference>
<dbReference type="Proteomes" id="UP000887565">
    <property type="component" value="Unplaced"/>
</dbReference>
<dbReference type="InterPro" id="IPR021151">
    <property type="entry name" value="GINS_A"/>
</dbReference>
<comment type="subcellular location">
    <subcellularLocation>
        <location evidence="2">Chromosome</location>
    </subcellularLocation>
    <subcellularLocation>
        <location evidence="1 9">Nucleus</location>
    </subcellularLocation>
</comment>
<dbReference type="Gene3D" id="1.20.58.1030">
    <property type="match status" value="1"/>
</dbReference>
<dbReference type="PANTHER" id="PTHR12914:SF2">
    <property type="entry name" value="DNA REPLICATION COMPLEX GINS PROTEIN PSF1"/>
    <property type="match status" value="1"/>
</dbReference>
<evidence type="ECO:0000256" key="8">
    <source>
        <dbReference type="ARBA" id="ARBA00045258"/>
    </source>
</evidence>
<proteinExistence type="inferred from homology"/>
<dbReference type="WBParaSite" id="nRc.2.0.1.t44053-RA">
    <property type="protein sequence ID" value="nRc.2.0.1.t44053-RA"/>
    <property type="gene ID" value="nRc.2.0.1.g44053"/>
</dbReference>
<evidence type="ECO:0000256" key="6">
    <source>
        <dbReference type="ARBA" id="ARBA00022705"/>
    </source>
</evidence>
<dbReference type="PANTHER" id="PTHR12914">
    <property type="entry name" value="PARTNER OF SLD5"/>
    <property type="match status" value="1"/>
</dbReference>
<evidence type="ECO:0000256" key="9">
    <source>
        <dbReference type="RuleBase" id="RU368085"/>
    </source>
</evidence>
<comment type="similarity">
    <text evidence="3 9">Belongs to the GINS1/PSF1 family.</text>
</comment>
<evidence type="ECO:0000313" key="13">
    <source>
        <dbReference type="WBParaSite" id="nRc.2.0.1.t44053-RA"/>
    </source>
</evidence>
<sequence>MYGEKALELIKDLQRNPGLVPPYNEENLRNALEEMNALYAQNMTDVSVYSSSTQESDRNLYATVQWRHSSIERNKRLILAYLHNRLTRIQALRWEFGSVLPADIRHNFSNNEVIWFQKYNKNLTNYMRSIGDNIGLDLTQNMKPPKSLYVEVRCLQDYGEFETEEGILLILKKNTQHFLLRSDAEKLIRQGVLEHILA</sequence>
<dbReference type="GO" id="GO:0000811">
    <property type="term" value="C:GINS complex"/>
    <property type="evidence" value="ECO:0007669"/>
    <property type="project" value="UniProtKB-UniRule"/>
</dbReference>
<comment type="function">
    <text evidence="9">Required for correct functioning of the GINS complex, a complex that plays an essential role in the initiation of DNA replication, and progression of DNA replication forks. GINS complex seems to bind preferentially to single-stranded DNA.</text>
</comment>
<comment type="function">
    <text evidence="8">Required for correct functioning of the GINS complex, a complex that plays an essential role in the initiation of DNA replication, and progression of DNA replication forks. GINS complex is a core component of CDC45-MCM-GINS (CMG) helicase, the molecular machine that unwinds template DNA during replication, and around which the replisome is built.</text>
</comment>
<dbReference type="FunFam" id="1.20.58.1030:FF:000001">
    <property type="entry name" value="DNA replication complex GINS protein PSF1"/>
    <property type="match status" value="1"/>
</dbReference>
<accession>A0A915L2R8</accession>
<dbReference type="InterPro" id="IPR056783">
    <property type="entry name" value="PSF1_C"/>
</dbReference>
<keyword evidence="6 9" id="KW-0235">DNA replication</keyword>
<evidence type="ECO:0000259" key="11">
    <source>
        <dbReference type="Pfam" id="PF24997"/>
    </source>
</evidence>
<name>A0A915L2R8_ROMCU</name>
<evidence type="ECO:0000256" key="7">
    <source>
        <dbReference type="ARBA" id="ARBA00023242"/>
    </source>
</evidence>
<evidence type="ECO:0000256" key="3">
    <source>
        <dbReference type="ARBA" id="ARBA00006677"/>
    </source>
</evidence>
<evidence type="ECO:0000256" key="4">
    <source>
        <dbReference type="ARBA" id="ARBA00015143"/>
    </source>
</evidence>
<reference evidence="13" key="1">
    <citation type="submission" date="2022-11" db="UniProtKB">
        <authorList>
            <consortium name="WormBaseParasite"/>
        </authorList>
    </citation>
    <scope>IDENTIFICATION</scope>
</reference>
<keyword evidence="7 9" id="KW-0539">Nucleus</keyword>
<dbReference type="CDD" id="cd11710">
    <property type="entry name" value="GINS_A_psf1"/>
    <property type="match status" value="1"/>
</dbReference>
<feature type="domain" description="DNA replication complex GINS protein PSF1 C-terminal" evidence="11">
    <location>
        <begin position="146"/>
        <end position="197"/>
    </location>
</feature>
<dbReference type="GO" id="GO:1902983">
    <property type="term" value="P:DNA strand elongation involved in mitotic DNA replication"/>
    <property type="evidence" value="ECO:0007669"/>
    <property type="project" value="TreeGrafter"/>
</dbReference>